<comment type="catalytic activity">
    <reaction evidence="9">
        <text>epoxyqueuosine(34) in tRNA + AH2 = queuosine(34) in tRNA + A + H2O</text>
        <dbReference type="Rhea" id="RHEA:32159"/>
        <dbReference type="Rhea" id="RHEA-COMP:18571"/>
        <dbReference type="Rhea" id="RHEA-COMP:18582"/>
        <dbReference type="ChEBI" id="CHEBI:13193"/>
        <dbReference type="ChEBI" id="CHEBI:15377"/>
        <dbReference type="ChEBI" id="CHEBI:17499"/>
        <dbReference type="ChEBI" id="CHEBI:194431"/>
        <dbReference type="ChEBI" id="CHEBI:194443"/>
        <dbReference type="EC" id="1.17.99.6"/>
    </reaction>
</comment>
<evidence type="ECO:0000256" key="8">
    <source>
        <dbReference type="ARBA" id="ARBA00023014"/>
    </source>
</evidence>
<keyword evidence="4 9" id="KW-0479">Metal-binding</keyword>
<dbReference type="GO" id="GO:0008616">
    <property type="term" value="P:tRNA queuosine(34) biosynthetic process"/>
    <property type="evidence" value="ECO:0007669"/>
    <property type="project" value="UniProtKB-UniRule"/>
</dbReference>
<dbReference type="GO" id="GO:0046872">
    <property type="term" value="F:metal ion binding"/>
    <property type="evidence" value="ECO:0007669"/>
    <property type="project" value="UniProtKB-KW"/>
</dbReference>
<keyword evidence="6 9" id="KW-0560">Oxidoreductase</keyword>
<dbReference type="NCBIfam" id="TIGR00276">
    <property type="entry name" value="tRNA epoxyqueuosine(34) reductase QueG"/>
    <property type="match status" value="1"/>
</dbReference>
<comment type="cofactor">
    <cofactor evidence="9">
        <name>cob(II)alamin</name>
        <dbReference type="ChEBI" id="CHEBI:16304"/>
    </cofactor>
</comment>
<keyword evidence="5 9" id="KW-0671">Queuosine biosynthesis</keyword>
<evidence type="ECO:0000259" key="10">
    <source>
        <dbReference type="PROSITE" id="PS51379"/>
    </source>
</evidence>
<dbReference type="EMBL" id="JPGN01000010">
    <property type="protein sequence ID" value="KFI20708.1"/>
    <property type="molecule type" value="Genomic_DNA"/>
</dbReference>
<accession>A0A0E2Z4W5</accession>
<evidence type="ECO:0000256" key="7">
    <source>
        <dbReference type="ARBA" id="ARBA00023004"/>
    </source>
</evidence>
<dbReference type="PROSITE" id="PS51379">
    <property type="entry name" value="4FE4S_FER_2"/>
    <property type="match status" value="1"/>
</dbReference>
<dbReference type="InterPro" id="IPR004453">
    <property type="entry name" value="QueG"/>
</dbReference>
<dbReference type="Gene3D" id="3.30.70.20">
    <property type="match status" value="1"/>
</dbReference>
<evidence type="ECO:0000313" key="11">
    <source>
        <dbReference type="EMBL" id="KFI20708.1"/>
    </source>
</evidence>
<dbReference type="EC" id="1.17.99.6" evidence="9"/>
<dbReference type="Proteomes" id="UP000028839">
    <property type="component" value="Unassembled WGS sequence"/>
</dbReference>
<dbReference type="AlphaFoldDB" id="A0A0E2Z4W5"/>
<feature type="active site" description="Proton donor" evidence="9">
    <location>
        <position position="187"/>
    </location>
</feature>
<evidence type="ECO:0000256" key="4">
    <source>
        <dbReference type="ARBA" id="ARBA00022723"/>
    </source>
</evidence>
<comment type="cofactor">
    <cofactor evidence="9">
        <name>[4Fe-4S] cluster</name>
        <dbReference type="ChEBI" id="CHEBI:49883"/>
    </cofactor>
    <text evidence="9">Binds 2 [4Fe-4S] clusters per monomer.</text>
</comment>
<dbReference type="FunFam" id="3.30.70.20:FF:000017">
    <property type="entry name" value="Epoxyqueuosine reductase"/>
    <property type="match status" value="1"/>
</dbReference>
<feature type="binding site" evidence="9">
    <location>
        <position position="241"/>
    </location>
    <ligand>
        <name>[4Fe-4S] cluster</name>
        <dbReference type="ChEBI" id="CHEBI:49883"/>
        <label>1</label>
    </ligand>
</feature>
<feature type="binding site" evidence="9">
    <location>
        <position position="187"/>
    </location>
    <ligand>
        <name>cob(II)alamin</name>
        <dbReference type="ChEBI" id="CHEBI:16304"/>
    </ligand>
</feature>
<comment type="pathway">
    <text evidence="9">tRNA modification; tRNA-queuosine biosynthesis.</text>
</comment>
<feature type="binding site" evidence="9">
    <location>
        <position position="222"/>
    </location>
    <ligand>
        <name>cob(II)alamin</name>
        <dbReference type="ChEBI" id="CHEBI:16304"/>
    </ligand>
</feature>
<organism evidence="11 12">
    <name type="scientific">Nitrosococcus oceani C-27</name>
    <dbReference type="NCBI Taxonomy" id="314279"/>
    <lineage>
        <taxon>Bacteria</taxon>
        <taxon>Pseudomonadati</taxon>
        <taxon>Pseudomonadota</taxon>
        <taxon>Gammaproteobacteria</taxon>
        <taxon>Chromatiales</taxon>
        <taxon>Chromatiaceae</taxon>
        <taxon>Nitrosococcus</taxon>
    </lineage>
</organism>
<comment type="caution">
    <text evidence="11">The sequence shown here is derived from an EMBL/GenBank/DDBJ whole genome shotgun (WGS) entry which is preliminary data.</text>
</comment>
<feature type="binding site" evidence="9">
    <location>
        <position position="247"/>
    </location>
    <ligand>
        <name>[4Fe-4S] cluster</name>
        <dbReference type="ChEBI" id="CHEBI:49883"/>
        <label>1</label>
    </ligand>
</feature>
<comment type="subcellular location">
    <subcellularLocation>
        <location evidence="9">Cytoplasm</location>
    </subcellularLocation>
</comment>
<dbReference type="UniPathway" id="UPA00392"/>
<keyword evidence="7 9" id="KW-0408">Iron</keyword>
<comment type="subunit">
    <text evidence="9">Monomer.</text>
</comment>
<name>A0A0E2Z4W5_9GAMM</name>
<dbReference type="GO" id="GO:0052693">
    <property type="term" value="F:epoxyqueuosine reductase activity"/>
    <property type="evidence" value="ECO:0007669"/>
    <property type="project" value="UniProtKB-UniRule"/>
</dbReference>
<evidence type="ECO:0000256" key="9">
    <source>
        <dbReference type="HAMAP-Rule" id="MF_00916"/>
    </source>
</evidence>
<gene>
    <name evidence="9" type="primary">queG</name>
    <name evidence="11" type="ORF">IB75_01735</name>
</gene>
<feature type="binding site" evidence="9">
    <location>
        <position position="294"/>
    </location>
    <ligand>
        <name>[4Fe-4S] cluster</name>
        <dbReference type="ChEBI" id="CHEBI:49883"/>
        <label>2</label>
    </ligand>
</feature>
<dbReference type="GO" id="GO:0005737">
    <property type="term" value="C:cytoplasm"/>
    <property type="evidence" value="ECO:0007669"/>
    <property type="project" value="UniProtKB-SubCell"/>
</dbReference>
<dbReference type="HAMAP" id="MF_00916">
    <property type="entry name" value="QueG"/>
    <property type="match status" value="1"/>
</dbReference>
<feature type="binding site" evidence="9">
    <location>
        <position position="269"/>
    </location>
    <ligand>
        <name>cob(II)alamin</name>
        <dbReference type="ChEBI" id="CHEBI:16304"/>
    </ligand>
</feature>
<keyword evidence="1 9" id="KW-0004">4Fe-4S</keyword>
<dbReference type="Pfam" id="PF13484">
    <property type="entry name" value="Fer4_16"/>
    <property type="match status" value="1"/>
</dbReference>
<proteinExistence type="inferred from homology"/>
<protein>
    <recommendedName>
        <fullName evidence="9">Epoxyqueuosine reductase</fullName>
        <ecNumber evidence="9">1.17.99.6</ecNumber>
    </recommendedName>
    <alternativeName>
        <fullName evidence="9">Queuosine biosynthesis protein QueG</fullName>
    </alternativeName>
</protein>
<feature type="binding site" evidence="9">
    <location>
        <position position="211"/>
    </location>
    <ligand>
        <name>cob(II)alamin</name>
        <dbReference type="ChEBI" id="CHEBI:16304"/>
    </ligand>
</feature>
<keyword evidence="9" id="KW-0170">Cobalt</keyword>
<feature type="binding site" evidence="9">
    <location>
        <begin position="294"/>
        <end position="295"/>
    </location>
    <ligand>
        <name>cob(II)alamin</name>
        <dbReference type="ChEBI" id="CHEBI:16304"/>
    </ligand>
</feature>
<evidence type="ECO:0000313" key="12">
    <source>
        <dbReference type="Proteomes" id="UP000028839"/>
    </source>
</evidence>
<dbReference type="InterPro" id="IPR013542">
    <property type="entry name" value="QueG_DUF1730"/>
</dbReference>
<feature type="binding site" evidence="9">
    <location>
        <position position="109"/>
    </location>
    <ligand>
        <name>cob(II)alamin</name>
        <dbReference type="ChEBI" id="CHEBI:16304"/>
    </ligand>
</feature>
<keyword evidence="2 9" id="KW-0963">Cytoplasm</keyword>
<comment type="function">
    <text evidence="9">Catalyzes the conversion of epoxyqueuosine (oQ) to queuosine (Q), which is a hypermodified base found in the wobble positions of tRNA(Asp), tRNA(Asn), tRNA(His) and tRNA(Tyr).</text>
</comment>
<dbReference type="PROSITE" id="PS00198">
    <property type="entry name" value="4FE4S_FER_1"/>
    <property type="match status" value="1"/>
</dbReference>
<evidence type="ECO:0000256" key="1">
    <source>
        <dbReference type="ARBA" id="ARBA00022485"/>
    </source>
</evidence>
<feature type="binding site" evidence="9">
    <location>
        <position position="301"/>
    </location>
    <ligand>
        <name>[4Fe-4S] cluster</name>
        <dbReference type="ChEBI" id="CHEBI:49883"/>
        <label>1</label>
    </ligand>
</feature>
<dbReference type="PANTHER" id="PTHR30002">
    <property type="entry name" value="EPOXYQUEUOSINE REDUCTASE"/>
    <property type="match status" value="1"/>
</dbReference>
<feature type="binding site" evidence="9">
    <location>
        <position position="297"/>
    </location>
    <ligand>
        <name>[4Fe-4S] cluster</name>
        <dbReference type="ChEBI" id="CHEBI:49883"/>
        <label>2</label>
    </ligand>
</feature>
<dbReference type="InterPro" id="IPR017900">
    <property type="entry name" value="4Fe4S_Fe_S_CS"/>
</dbReference>
<dbReference type="PANTHER" id="PTHR30002:SF4">
    <property type="entry name" value="EPOXYQUEUOSINE REDUCTASE"/>
    <property type="match status" value="1"/>
</dbReference>
<dbReference type="InterPro" id="IPR017896">
    <property type="entry name" value="4Fe4S_Fe-S-bd"/>
</dbReference>
<evidence type="ECO:0000256" key="5">
    <source>
        <dbReference type="ARBA" id="ARBA00022785"/>
    </source>
</evidence>
<feature type="binding site" evidence="9">
    <location>
        <position position="244"/>
    </location>
    <ligand>
        <name>[4Fe-4S] cluster</name>
        <dbReference type="ChEBI" id="CHEBI:49883"/>
        <label>1</label>
    </ligand>
</feature>
<evidence type="ECO:0000256" key="2">
    <source>
        <dbReference type="ARBA" id="ARBA00022490"/>
    </source>
</evidence>
<feature type="binding site" evidence="9">
    <location>
        <position position="267"/>
    </location>
    <ligand>
        <name>[4Fe-4S] cluster</name>
        <dbReference type="ChEBI" id="CHEBI:49883"/>
        <label>2</label>
    </ligand>
</feature>
<evidence type="ECO:0000256" key="6">
    <source>
        <dbReference type="ARBA" id="ARBA00023002"/>
    </source>
</evidence>
<reference evidence="11 12" key="1">
    <citation type="submission" date="2014-07" db="EMBL/GenBank/DDBJ databases">
        <title>Comparative analysis of Nitrosococcus oceani genome inventories of strains from Pacific and Atlantic gyres.</title>
        <authorList>
            <person name="Lim C.K."/>
            <person name="Wang L."/>
            <person name="Sayavedra-Soto L.A."/>
            <person name="Klotz M.G."/>
        </authorList>
    </citation>
    <scope>NUCLEOTIDE SEQUENCE [LARGE SCALE GENOMIC DNA]</scope>
    <source>
        <strain evidence="11 12">C-27</strain>
    </source>
</reference>
<comment type="similarity">
    <text evidence="9">Belongs to the QueG family.</text>
</comment>
<comment type="caution">
    <text evidence="9">Lacks conserved residue(s) required for the propagation of feature annotation.</text>
</comment>
<feature type="domain" description="4Fe-4S ferredoxin-type" evidence="10">
    <location>
        <begin position="229"/>
        <end position="261"/>
    </location>
</feature>
<dbReference type="SUPFAM" id="SSF46548">
    <property type="entry name" value="alpha-helical ferredoxin"/>
    <property type="match status" value="1"/>
</dbReference>
<dbReference type="GO" id="GO:0051539">
    <property type="term" value="F:4 iron, 4 sulfur cluster binding"/>
    <property type="evidence" value="ECO:0007669"/>
    <property type="project" value="UniProtKB-KW"/>
</dbReference>
<keyword evidence="3 9" id="KW-0819">tRNA processing</keyword>
<sequence>MNKLEGPPVEACVKRVKTLWQLKKLEILLDDGEAVTNNETINAMHGAEKTGPDLHTLAADIKQWGYQLGFQQVGIADIELGEAEQHLLAWLQAGRHGEMDYMARHGLKRTRPEELVPGTLRVISARMDYWPETEDNPWHILEDDSRGYISRYALGRDYHKVLRKRLQKLAKQIEAAIGPFGYRVFSDSAPVMEKALAEKAGLGWIGKHTNLLARDVGSWFFLGEVYTDLPLPLDGATTSHCGSCRACIDICPTQAIVAPYQLDARRCISYLTIELRGAIPESLRPLIGNRIYGCDDCQLICPWNRYAQVTGEQDFRPRQGLEAPQLLDLFAWSEEDFLSRTEGSAIRRIGYVGWLRNIAVALGNAAPQPDIVQALRSRADHPSPLVREHVIWALEEQLRKRAVPVRQEKRG</sequence>
<keyword evidence="9" id="KW-0846">Cobalamin</keyword>
<dbReference type="HOGENOM" id="CLU_030790_0_1_6"/>
<keyword evidence="8 9" id="KW-0411">Iron-sulfur</keyword>
<evidence type="ECO:0000256" key="3">
    <source>
        <dbReference type="ARBA" id="ARBA00022694"/>
    </source>
</evidence>
<feature type="binding site" evidence="9">
    <location>
        <position position="251"/>
    </location>
    <ligand>
        <name>[4Fe-4S] cluster</name>
        <dbReference type="ChEBI" id="CHEBI:49883"/>
        <label>2</label>
    </ligand>
</feature>
<dbReference type="Pfam" id="PF08331">
    <property type="entry name" value="QueG_DUF1730"/>
    <property type="match status" value="1"/>
</dbReference>
<dbReference type="GO" id="GO:0031419">
    <property type="term" value="F:cobalamin binding"/>
    <property type="evidence" value="ECO:0007669"/>
    <property type="project" value="UniProtKB-KW"/>
</dbReference>